<proteinExistence type="predicted"/>
<evidence type="ECO:0000256" key="1">
    <source>
        <dbReference type="SAM" id="MobiDB-lite"/>
    </source>
</evidence>
<name>A0A165ZZ84_9AGAM</name>
<sequence>MSRAVSPHHRAIAALHQRQRVTPGPGGNQHACCSMLDARCSMLDARCSMLDARCSVLDDAYDYITICTHPGSRAPGSWKYTREAGGPGPVPPSARHSAPRHHGSLKVFASTLRSTQDFLTTRMRGLRARGGAGESG</sequence>
<reference evidence="2 3" key="1">
    <citation type="journal article" date="2016" name="Mol. Biol. Evol.">
        <title>Comparative Genomics of Early-Diverging Mushroom-Forming Fungi Provides Insights into the Origins of Lignocellulose Decay Capabilities.</title>
        <authorList>
            <person name="Nagy L.G."/>
            <person name="Riley R."/>
            <person name="Tritt A."/>
            <person name="Adam C."/>
            <person name="Daum C."/>
            <person name="Floudas D."/>
            <person name="Sun H."/>
            <person name="Yadav J.S."/>
            <person name="Pangilinan J."/>
            <person name="Larsson K.H."/>
            <person name="Matsuura K."/>
            <person name="Barry K."/>
            <person name="Labutti K."/>
            <person name="Kuo R."/>
            <person name="Ohm R.A."/>
            <person name="Bhattacharya S.S."/>
            <person name="Shirouzu T."/>
            <person name="Yoshinaga Y."/>
            <person name="Martin F.M."/>
            <person name="Grigoriev I.V."/>
            <person name="Hibbett D.S."/>
        </authorList>
    </citation>
    <scope>NUCLEOTIDE SEQUENCE [LARGE SCALE GENOMIC DNA]</scope>
    <source>
        <strain evidence="2 3">CBS 109695</strain>
    </source>
</reference>
<organism evidence="2 3">
    <name type="scientific">Athelia psychrophila</name>
    <dbReference type="NCBI Taxonomy" id="1759441"/>
    <lineage>
        <taxon>Eukaryota</taxon>
        <taxon>Fungi</taxon>
        <taxon>Dikarya</taxon>
        <taxon>Basidiomycota</taxon>
        <taxon>Agaricomycotina</taxon>
        <taxon>Agaricomycetes</taxon>
        <taxon>Agaricomycetidae</taxon>
        <taxon>Atheliales</taxon>
        <taxon>Atheliaceae</taxon>
        <taxon>Athelia</taxon>
    </lineage>
</organism>
<feature type="region of interest" description="Disordered" evidence="1">
    <location>
        <begin position="76"/>
        <end position="102"/>
    </location>
</feature>
<gene>
    <name evidence="2" type="ORF">FIBSPDRAFT_190958</name>
</gene>
<evidence type="ECO:0000313" key="3">
    <source>
        <dbReference type="Proteomes" id="UP000076532"/>
    </source>
</evidence>
<keyword evidence="3" id="KW-1185">Reference proteome</keyword>
<dbReference type="AlphaFoldDB" id="A0A165ZZ84"/>
<protein>
    <submittedName>
        <fullName evidence="2">Uncharacterized protein</fullName>
    </submittedName>
</protein>
<evidence type="ECO:0000313" key="2">
    <source>
        <dbReference type="EMBL" id="KZP11083.1"/>
    </source>
</evidence>
<accession>A0A165ZZ84</accession>
<dbReference type="Proteomes" id="UP000076532">
    <property type="component" value="Unassembled WGS sequence"/>
</dbReference>
<dbReference type="EMBL" id="KV417668">
    <property type="protein sequence ID" value="KZP11083.1"/>
    <property type="molecule type" value="Genomic_DNA"/>
</dbReference>